<dbReference type="InterPro" id="IPR010730">
    <property type="entry name" value="HET"/>
</dbReference>
<accession>A0AA40F597</accession>
<gene>
    <name evidence="2" type="ORF">B0T18DRAFT_308455</name>
</gene>
<feature type="domain" description="Heterokaryon incompatibility" evidence="1">
    <location>
        <begin position="22"/>
        <end position="151"/>
    </location>
</feature>
<comment type="caution">
    <text evidence="2">The sequence shown here is derived from an EMBL/GenBank/DDBJ whole genome shotgun (WGS) entry which is preliminary data.</text>
</comment>
<dbReference type="Proteomes" id="UP001172155">
    <property type="component" value="Unassembled WGS sequence"/>
</dbReference>
<dbReference type="PANTHER" id="PTHR10622">
    <property type="entry name" value="HET DOMAIN-CONTAINING PROTEIN"/>
    <property type="match status" value="1"/>
</dbReference>
<dbReference type="Pfam" id="PF06985">
    <property type="entry name" value="HET"/>
    <property type="match status" value="1"/>
</dbReference>
<reference evidence="2" key="1">
    <citation type="submission" date="2023-06" db="EMBL/GenBank/DDBJ databases">
        <title>Genome-scale phylogeny and comparative genomics of the fungal order Sordariales.</title>
        <authorList>
            <consortium name="Lawrence Berkeley National Laboratory"/>
            <person name="Hensen N."/>
            <person name="Bonometti L."/>
            <person name="Westerberg I."/>
            <person name="Brannstrom I.O."/>
            <person name="Guillou S."/>
            <person name="Cros-Aarteil S."/>
            <person name="Calhoun S."/>
            <person name="Haridas S."/>
            <person name="Kuo A."/>
            <person name="Mondo S."/>
            <person name="Pangilinan J."/>
            <person name="Riley R."/>
            <person name="LaButti K."/>
            <person name="Andreopoulos B."/>
            <person name="Lipzen A."/>
            <person name="Chen C."/>
            <person name="Yanf M."/>
            <person name="Daum C."/>
            <person name="Ng V."/>
            <person name="Clum A."/>
            <person name="Steindorff A."/>
            <person name="Ohm R."/>
            <person name="Martin F."/>
            <person name="Silar P."/>
            <person name="Natvig D."/>
            <person name="Lalanne C."/>
            <person name="Gautier V."/>
            <person name="Ament-velasquez S.L."/>
            <person name="Kruys A."/>
            <person name="Hutchinson M.I."/>
            <person name="Powell A.J."/>
            <person name="Barry K."/>
            <person name="Miller A.N."/>
            <person name="Grigoriev I.V."/>
            <person name="Debuchy R."/>
            <person name="Gladieux P."/>
            <person name="Thoren M.H."/>
            <person name="Johannesson H."/>
        </authorList>
    </citation>
    <scope>NUCLEOTIDE SEQUENCE</scope>
    <source>
        <strain evidence="2">SMH3187-1</strain>
    </source>
</reference>
<keyword evidence="3" id="KW-1185">Reference proteome</keyword>
<evidence type="ECO:0000313" key="3">
    <source>
        <dbReference type="Proteomes" id="UP001172155"/>
    </source>
</evidence>
<dbReference type="EMBL" id="JAUKUD010000002">
    <property type="protein sequence ID" value="KAK0751385.1"/>
    <property type="molecule type" value="Genomic_DNA"/>
</dbReference>
<protein>
    <submittedName>
        <fullName evidence="2">Heterokaryon incompatibility protein-domain-containing protein</fullName>
    </submittedName>
</protein>
<organism evidence="2 3">
    <name type="scientific">Schizothecium vesticola</name>
    <dbReference type="NCBI Taxonomy" id="314040"/>
    <lineage>
        <taxon>Eukaryota</taxon>
        <taxon>Fungi</taxon>
        <taxon>Dikarya</taxon>
        <taxon>Ascomycota</taxon>
        <taxon>Pezizomycotina</taxon>
        <taxon>Sordariomycetes</taxon>
        <taxon>Sordariomycetidae</taxon>
        <taxon>Sordariales</taxon>
        <taxon>Schizotheciaceae</taxon>
        <taxon>Schizothecium</taxon>
    </lineage>
</organism>
<evidence type="ECO:0000259" key="1">
    <source>
        <dbReference type="Pfam" id="PF06985"/>
    </source>
</evidence>
<proteinExistence type="predicted"/>
<sequence>MRLINVRTRRTEEFYGKAIPKYAILSHTWGLRETTLQTMQTFGASYKRWPLKLSGLCMQAADDGIDYVWVDTCCINKMDLVELSEAINSMFTWYQKADVCYAYLADVELQSEELEPDKLEPDKLEPEEHATRNWKAFCRSRWFTRGWTLQELLAPDQVKFYDSKWVFIGTKCTLSTKLQVVTGIPRSFILGATPVSEASVAQRFSWAANRETTRVEDMAYCLLGLFNVNMPMIYGEREKAFVRLQREIMNVHRDQSILAW</sequence>
<evidence type="ECO:0000313" key="2">
    <source>
        <dbReference type="EMBL" id="KAK0751385.1"/>
    </source>
</evidence>
<name>A0AA40F597_9PEZI</name>
<dbReference type="PANTHER" id="PTHR10622:SF10">
    <property type="entry name" value="HET DOMAIN-CONTAINING PROTEIN"/>
    <property type="match status" value="1"/>
</dbReference>
<dbReference type="AlphaFoldDB" id="A0AA40F597"/>
<feature type="non-terminal residue" evidence="2">
    <location>
        <position position="260"/>
    </location>
</feature>